<dbReference type="InterPro" id="IPR004799">
    <property type="entry name" value="Periplasmic_diS_OxRdtase_DsbE"/>
</dbReference>
<sequence>MRWLALIPVALFAALAGFFLSGLAREDPDTLPSSRIGQAAPPLSTVALPGRTELTDAMLTDGDVKVVNFWASWCVPCRAEHPQLKTLAETVPVYGVNYKDKPAAADRFLDELGDPFAAIGADTEARTGIDWGVYGLPETFILAGDGTITYRFVGPITSSVLEEQILPEIAAARGG</sequence>
<dbReference type="Proteomes" id="UP000049455">
    <property type="component" value="Unassembled WGS sequence"/>
</dbReference>
<dbReference type="PANTHER" id="PTHR42852">
    <property type="entry name" value="THIOL:DISULFIDE INTERCHANGE PROTEIN DSBE"/>
    <property type="match status" value="1"/>
</dbReference>
<dbReference type="OrthoDB" id="9799347at2"/>
<evidence type="ECO:0000256" key="5">
    <source>
        <dbReference type="ARBA" id="ARBA00023284"/>
    </source>
</evidence>
<dbReference type="EMBL" id="CYPR01000010">
    <property type="protein sequence ID" value="CUH11191.1"/>
    <property type="molecule type" value="Genomic_DNA"/>
</dbReference>
<dbReference type="RefSeq" id="WP_055661908.1">
    <property type="nucleotide sequence ID" value="NZ_CYPR01000010.1"/>
</dbReference>
<keyword evidence="4" id="KW-1015">Disulfide bond</keyword>
<keyword evidence="5" id="KW-0676">Redox-active center</keyword>
<dbReference type="InterPro" id="IPR050553">
    <property type="entry name" value="Thioredoxin_ResA/DsbE_sf"/>
</dbReference>
<dbReference type="PROSITE" id="PS00194">
    <property type="entry name" value="THIOREDOXIN_1"/>
    <property type="match status" value="1"/>
</dbReference>
<proteinExistence type="inferred from homology"/>
<comment type="subcellular location">
    <subcellularLocation>
        <location evidence="1">Cell envelope</location>
    </subcellularLocation>
</comment>
<dbReference type="InterPro" id="IPR036249">
    <property type="entry name" value="Thioredoxin-like_sf"/>
</dbReference>
<evidence type="ECO:0000256" key="4">
    <source>
        <dbReference type="ARBA" id="ARBA00023157"/>
    </source>
</evidence>
<dbReference type="GO" id="GO:0017004">
    <property type="term" value="P:cytochrome complex assembly"/>
    <property type="evidence" value="ECO:0007669"/>
    <property type="project" value="UniProtKB-KW"/>
</dbReference>
<name>A0A0M7B603_9RHOB</name>
<feature type="domain" description="Thioredoxin" evidence="6">
    <location>
        <begin position="34"/>
        <end position="174"/>
    </location>
</feature>
<keyword evidence="8" id="KW-1185">Reference proteome</keyword>
<dbReference type="AlphaFoldDB" id="A0A0M7B603"/>
<protein>
    <submittedName>
        <fullName evidence="7">Cytochrome c biogenesis protein CycY</fullName>
    </submittedName>
</protein>
<dbReference type="Gene3D" id="3.40.30.10">
    <property type="entry name" value="Glutaredoxin"/>
    <property type="match status" value="1"/>
</dbReference>
<dbReference type="PANTHER" id="PTHR42852:SF6">
    <property type="entry name" value="THIOL:DISULFIDE INTERCHANGE PROTEIN DSBE"/>
    <property type="match status" value="1"/>
</dbReference>
<dbReference type="InterPro" id="IPR013766">
    <property type="entry name" value="Thioredoxin_domain"/>
</dbReference>
<reference evidence="7 8" key="1">
    <citation type="submission" date="2015-09" db="EMBL/GenBank/DDBJ databases">
        <authorList>
            <person name="Jackson K.R."/>
            <person name="Lunt B.L."/>
            <person name="Fisher J.N.B."/>
            <person name="Gardner A.V."/>
            <person name="Bailey M.E."/>
            <person name="Deus L.M."/>
            <person name="Earl A.S."/>
            <person name="Gibby P.D."/>
            <person name="Hartmann K.A."/>
            <person name="Liu J.E."/>
            <person name="Manci A.M."/>
            <person name="Nielsen D.A."/>
            <person name="Solomon M.B."/>
            <person name="Breakwell D.P."/>
            <person name="Burnett S.H."/>
            <person name="Grose J.H."/>
        </authorList>
    </citation>
    <scope>NUCLEOTIDE SEQUENCE [LARGE SCALE GENOMIC DNA]</scope>
    <source>
        <strain evidence="7 8">CECT 7799</strain>
    </source>
</reference>
<accession>A0A0M7B603</accession>
<evidence type="ECO:0000256" key="2">
    <source>
        <dbReference type="ARBA" id="ARBA00007758"/>
    </source>
</evidence>
<dbReference type="PROSITE" id="PS51352">
    <property type="entry name" value="THIOREDOXIN_2"/>
    <property type="match status" value="1"/>
</dbReference>
<evidence type="ECO:0000259" key="6">
    <source>
        <dbReference type="PROSITE" id="PS51352"/>
    </source>
</evidence>
<dbReference type="InterPro" id="IPR013740">
    <property type="entry name" value="Redoxin"/>
</dbReference>
<dbReference type="SUPFAM" id="SSF52833">
    <property type="entry name" value="Thioredoxin-like"/>
    <property type="match status" value="1"/>
</dbReference>
<dbReference type="STRING" id="313367.JSE7799_00171"/>
<evidence type="ECO:0000313" key="7">
    <source>
        <dbReference type="EMBL" id="CUH11191.1"/>
    </source>
</evidence>
<dbReference type="NCBIfam" id="TIGR00385">
    <property type="entry name" value="dsbE"/>
    <property type="match status" value="1"/>
</dbReference>
<dbReference type="GO" id="GO:0030288">
    <property type="term" value="C:outer membrane-bounded periplasmic space"/>
    <property type="evidence" value="ECO:0007669"/>
    <property type="project" value="InterPro"/>
</dbReference>
<dbReference type="InterPro" id="IPR017937">
    <property type="entry name" value="Thioredoxin_CS"/>
</dbReference>
<evidence type="ECO:0000256" key="3">
    <source>
        <dbReference type="ARBA" id="ARBA00022748"/>
    </source>
</evidence>
<evidence type="ECO:0000313" key="8">
    <source>
        <dbReference type="Proteomes" id="UP000049455"/>
    </source>
</evidence>
<dbReference type="Pfam" id="PF08534">
    <property type="entry name" value="Redoxin"/>
    <property type="match status" value="1"/>
</dbReference>
<gene>
    <name evidence="7" type="primary">cycY</name>
    <name evidence="7" type="ORF">JSE7799_00171</name>
</gene>
<evidence type="ECO:0000256" key="1">
    <source>
        <dbReference type="ARBA" id="ARBA00004196"/>
    </source>
</evidence>
<comment type="similarity">
    <text evidence="2">Belongs to the thioredoxin family. DsbE subfamily.</text>
</comment>
<organism evidence="7 8">
    <name type="scientific">Jannaschia seosinensis</name>
    <dbReference type="NCBI Taxonomy" id="313367"/>
    <lineage>
        <taxon>Bacteria</taxon>
        <taxon>Pseudomonadati</taxon>
        <taxon>Pseudomonadota</taxon>
        <taxon>Alphaproteobacteria</taxon>
        <taxon>Rhodobacterales</taxon>
        <taxon>Roseobacteraceae</taxon>
        <taxon>Jannaschia</taxon>
    </lineage>
</organism>
<keyword evidence="3" id="KW-0201">Cytochrome c-type biogenesis</keyword>
<dbReference type="GO" id="GO:0015036">
    <property type="term" value="F:disulfide oxidoreductase activity"/>
    <property type="evidence" value="ECO:0007669"/>
    <property type="project" value="InterPro"/>
</dbReference>